<proteinExistence type="predicted"/>
<feature type="transmembrane region" description="Helical" evidence="1">
    <location>
        <begin position="220"/>
        <end position="245"/>
    </location>
</feature>
<accession>A0A093VNQ7</accession>
<dbReference type="EMBL" id="JPOX01000004">
    <property type="protein sequence ID" value="KFX51619.1"/>
    <property type="molecule type" value="Genomic_DNA"/>
</dbReference>
<keyword evidence="1" id="KW-1133">Transmembrane helix</keyword>
<feature type="transmembrane region" description="Helical" evidence="1">
    <location>
        <begin position="82"/>
        <end position="101"/>
    </location>
</feature>
<protein>
    <submittedName>
        <fullName evidence="2">Uncharacterized protein</fullName>
    </submittedName>
</protein>
<sequence length="319" mass="36201">MSQFEPNAILRGAQLTVVGTVRILRNPELFKHDHFRQAALAVLIGVVIHLILQIPLALQIASLVVELDSATWDDKLIGGLNFVSNSVLQVPFLLMTLMRYITPTLDDIFLLSLKWVDATYVEKHKTDDPRNTRAMYYPNLVKYRTKRSGSPSTPRKPINIALIAFLNRYARRRQEVLGYDTSSSHIWIRIGIAKELDPYFSRIRFDKEQKRRWFLDREGVLFGFAFAFTIVLKAPFIGVLMYGIAQASTAYLITKITDPPPPPDRSEGFAEKEVTWQNKHDFLQLSIHALDRINVNAVDKSRAKSTGADAPPSSGKVYS</sequence>
<organism evidence="2">
    <name type="scientific">Talaromyces marneffei PM1</name>
    <dbReference type="NCBI Taxonomy" id="1077442"/>
    <lineage>
        <taxon>Eukaryota</taxon>
        <taxon>Fungi</taxon>
        <taxon>Dikarya</taxon>
        <taxon>Ascomycota</taxon>
        <taxon>Pezizomycotina</taxon>
        <taxon>Eurotiomycetes</taxon>
        <taxon>Eurotiomycetidae</taxon>
        <taxon>Eurotiales</taxon>
        <taxon>Trichocomaceae</taxon>
        <taxon>Talaromyces</taxon>
        <taxon>Talaromyces sect. Talaromyces</taxon>
    </lineage>
</organism>
<feature type="transmembrane region" description="Helical" evidence="1">
    <location>
        <begin position="38"/>
        <end position="62"/>
    </location>
</feature>
<dbReference type="PANTHER" id="PTHR38421">
    <property type="entry name" value="TRANSMEMBRANE PROTEIN USGS"/>
    <property type="match status" value="1"/>
</dbReference>
<dbReference type="PANTHER" id="PTHR38421:SF1">
    <property type="entry name" value="TRANSMEMBRANE PROTEIN"/>
    <property type="match status" value="1"/>
</dbReference>
<name>A0A093VNQ7_TALMA</name>
<comment type="caution">
    <text evidence="2">The sequence shown here is derived from an EMBL/GenBank/DDBJ whole genome shotgun (WGS) entry which is preliminary data.</text>
</comment>
<reference evidence="2" key="2">
    <citation type="journal article" date="2014" name="PLoS Genet.">
        <title>Signature gene expression reveals novel clues to the molecular mechanisms of dimorphic transition in Penicillium marneffei.</title>
        <authorList>
            <person name="Yang E."/>
            <person name="Wang G."/>
            <person name="Cai J."/>
            <person name="Woo P.C."/>
            <person name="Lau S.K."/>
            <person name="Yuen K.-Y."/>
            <person name="Chow W.-N."/>
            <person name="Lin X."/>
        </authorList>
    </citation>
    <scope>NUCLEOTIDE SEQUENCE</scope>
    <source>
        <strain evidence="2">PM1</strain>
    </source>
</reference>
<keyword evidence="1" id="KW-0812">Transmembrane</keyword>
<dbReference type="AlphaFoldDB" id="A0A093VNQ7"/>
<keyword evidence="1" id="KW-0472">Membrane</keyword>
<reference key="1">
    <citation type="journal article" date="2014" name="PLoS Genet.">
        <title>Signature Gene Expression Reveals Novel Clues to the Molecular Mechanisms of Dimorphic Transition in Penicillium marneffei.</title>
        <authorList>
            <person name="Yang E."/>
            <person name="Wang G."/>
            <person name="Cai J."/>
            <person name="Woo P.C."/>
            <person name="Lau S.K."/>
            <person name="Yuen K.-Y."/>
            <person name="Chow W.-N."/>
            <person name="Lin X."/>
        </authorList>
    </citation>
    <scope>NUCLEOTIDE SEQUENCE [LARGE SCALE GENOMIC DNA]</scope>
    <source>
        <strain>PM1</strain>
    </source>
</reference>
<gene>
    <name evidence="2" type="ORF">GQ26_0040560</name>
</gene>
<evidence type="ECO:0000256" key="1">
    <source>
        <dbReference type="SAM" id="Phobius"/>
    </source>
</evidence>
<evidence type="ECO:0000313" key="2">
    <source>
        <dbReference type="EMBL" id="KFX51619.1"/>
    </source>
</evidence>